<dbReference type="InterPro" id="IPR025285">
    <property type="entry name" value="DUF4145"/>
</dbReference>
<accession>A0A3N0V6P2</accession>
<evidence type="ECO:0000313" key="3">
    <source>
        <dbReference type="Proteomes" id="UP000275137"/>
    </source>
</evidence>
<dbReference type="EMBL" id="RJVP01000001">
    <property type="protein sequence ID" value="ROH88467.1"/>
    <property type="molecule type" value="Genomic_DNA"/>
</dbReference>
<evidence type="ECO:0000259" key="1">
    <source>
        <dbReference type="Pfam" id="PF13643"/>
    </source>
</evidence>
<name>A0A3N0V6P2_9PROT</name>
<dbReference type="Proteomes" id="UP000275137">
    <property type="component" value="Unassembled WGS sequence"/>
</dbReference>
<dbReference type="AlphaFoldDB" id="A0A3N0V6P2"/>
<organism evidence="2 3">
    <name type="scientific">Pseudomethylobacillus aquaticus</name>
    <dbReference type="NCBI Taxonomy" id="2676064"/>
    <lineage>
        <taxon>Bacteria</taxon>
        <taxon>Pseudomonadati</taxon>
        <taxon>Pseudomonadota</taxon>
        <taxon>Betaproteobacteria</taxon>
        <taxon>Nitrosomonadales</taxon>
        <taxon>Methylophilaceae</taxon>
        <taxon>Pseudomethylobacillus</taxon>
    </lineage>
</organism>
<feature type="domain" description="DUF4145" evidence="1">
    <location>
        <begin position="118"/>
        <end position="204"/>
    </location>
</feature>
<gene>
    <name evidence="2" type="ORF">ED236_03180</name>
</gene>
<proteinExistence type="predicted"/>
<protein>
    <submittedName>
        <fullName evidence="2">DUF4145 domain-containing protein</fullName>
    </submittedName>
</protein>
<evidence type="ECO:0000313" key="2">
    <source>
        <dbReference type="EMBL" id="ROH88467.1"/>
    </source>
</evidence>
<dbReference type="Pfam" id="PF13643">
    <property type="entry name" value="DUF4145"/>
    <property type="match status" value="1"/>
</dbReference>
<comment type="caution">
    <text evidence="2">The sequence shown here is derived from an EMBL/GenBank/DDBJ whole genome shotgun (WGS) entry which is preliminary data.</text>
</comment>
<dbReference type="RefSeq" id="WP_123236458.1">
    <property type="nucleotide sequence ID" value="NZ_RJVP01000001.1"/>
</dbReference>
<reference evidence="2 3" key="1">
    <citation type="submission" date="2018-10" db="EMBL/GenBank/DDBJ databases">
        <authorList>
            <person name="Chen W.-M."/>
        </authorList>
    </citation>
    <scope>NUCLEOTIDE SEQUENCE [LARGE SCALE GENOMIC DNA]</scope>
    <source>
        <strain evidence="2 3">H-5</strain>
    </source>
</reference>
<sequence>MKVEVGKSVNEKVDVDCRDCRRATKHLVLASVDLNGSEPMGSDDYYHWTSVLQTVQCQGCEAVSFRRVDSNSEDYVQISEDEYEHARVVYIFPNPNEGRPKLVDAYLLPDQTARIYAETMKALNAGQPVLCGVGVRALIETVCKDKKAKGHDLYSQINDLVSQGVLTKDGADILHKVRTLGNDAAHEVKPHSDEQLGLAMDVVEHLLQGVYILPVHANKTFK</sequence>
<keyword evidence="3" id="KW-1185">Reference proteome</keyword>